<accession>A0A7Y7WBF3</accession>
<dbReference type="InterPro" id="IPR008638">
    <property type="entry name" value="FhaB/CdiA-like_TPS"/>
</dbReference>
<name>A0A7Y7WBF3_9PSED</name>
<dbReference type="InterPro" id="IPR011050">
    <property type="entry name" value="Pectin_lyase_fold/virulence"/>
</dbReference>
<feature type="compositionally biased region" description="Polar residues" evidence="1">
    <location>
        <begin position="1565"/>
        <end position="1579"/>
    </location>
</feature>
<proteinExistence type="predicted"/>
<gene>
    <name evidence="3" type="ORF">HX829_06980</name>
</gene>
<organism evidence="3 4">
    <name type="scientific">Pseudomonas gingeri</name>
    <dbReference type="NCBI Taxonomy" id="117681"/>
    <lineage>
        <taxon>Bacteria</taxon>
        <taxon>Pseudomonadati</taxon>
        <taxon>Pseudomonadota</taxon>
        <taxon>Gammaproteobacteria</taxon>
        <taxon>Pseudomonadales</taxon>
        <taxon>Pseudomonadaceae</taxon>
        <taxon>Pseudomonas</taxon>
    </lineage>
</organism>
<dbReference type="SUPFAM" id="SSF51126">
    <property type="entry name" value="Pectin lyase-like"/>
    <property type="match status" value="1"/>
</dbReference>
<sequence>MNINKHLYRIIFNKARGLLMVVAENVSCGSKSAGGGVTGTVSGASCVVRLTPLRFALMAGLGLITLGAASAQAAVVADPGAPAAQQPGIGVTGSGVTQVNITAPSAGGVSRNTYQQFDVDRRGVILNNSATNSQTQLGGWVDGNPALGAGTARVILNEVNSSNPSQLNGYVEVAGSRAQVVIANPSGISCDGCGFINANRATLTTGKAQFENGELRGYQVDGGKVSINGAGMDTRDSDYTEVIARTVEVNAGIWAKDLSIKTGKSAGDKGTTDAPVVGIDVAQLGGMYAGKIVLVGNGAGVGVRNAGQIGASAGDVVIRADGRLENSGQISSSGATQVETGAGVANSGTLYAKGDLTLKTAADIDNNGIVAAQGNTRVTAGNLRSTSGSTLAAGVDSSGKLGRTGSLSLDASGRLSAKGQNIAAEGLQAQAATVDLSDSQTSAAQLTLTSGQGDVDVSRARVAAKGALTVTAANALRTDGAKVSAAQVRLKAHDLSNVKGQVLQSGPSVTSIELQGALDNSQGVIASQGALNITTGSLTNRQGSLGSVGSSLTLTATGGVLDNSDGHLEALQSIALVSAQLLNNAGFVGAGQSLDIKAQSIGNGAGGQLQSGTDATFASASLDNHGGRIEALGNLKFDIDGKLDNSAGLIRSGADLLMTAAQIDNAGTQGLDQGIEGRTISLSVDQLGNQVGSIIADQALTVTGSGVLDNQSGKISAGTQFLLTDRNLVAKTQTVSNQGGTLVAGRSLTLNSAGYTGNGRALSLGDLSFTLNGDYLNTGLLQANGNLSVATTGLLGNQGSLQAGNLLTLSARQIDNTAAAEISGLQVQLSASESLVNRGLIDGQYTRLSAPTLTNLGTGRIYGDELALAADTLTNTVENGTAAVIAARVSLDIGAQYLNNSEHGLIFSTGDMAIGGALDSAYHATGQALELHNASATIEALGALTLNAASVRNTNEHFSTREVELSRQSLQQYQLSGSANRYDPNQISIYNNEVDILVTPEGSNDEWNRYDLTRVVTQTQIASSDPGQILAGSNLRINANQVLNDNSRIIAGGLLQTNANSLINTEVAGQQVTTENGVLTHFYRIQRKGRDRQGSDAAAYNPAASVQAISLQPTVYEQNTAPQGSGTQLTKLSVGTVGPTELSSRTIHEPSLTPISEVLANSTNNVGGVPERILTGGVNSALPDNALFRPVPGSTSGYLIETDPRFTSYGQWLSSDYMLGRLNLDPATTQQRIGDGFYEQKLIREQVAQLTGRRFVDGYASDETQYRGLIDNAVTYASSWKLIPGVALTAQQMAQLTSDIVWLVAKDVTLASGEVRSVLVPQVYVRVRDGDINGAGGLMAGQQLNLNVTGNLVNSASLSGRQVVSIKADTLNNLEGRIQGSTVSLDATQDVNNLGGQIKADKSLMVSAGRDLNVQSSTISTQSAQGSQTNLSRVAGLFVSDPAATLLATAGRDINLQGAQVVNTGSAGVTSLSAGRDLNLTTVVETREQSNHWDADNWRSETSRSESGSSLQTQGDLGLRAGNDLNARASSLSSTAGAVIAQAVRDVNLSSGENMRSADEAHKVTGSNGFLSSKTTTTRDSVNETTAQGSHLDAQQLAVQAGRNLVLQGSEVIAQKGAAQLLAGNDISIVAAVDSTQTRHDKDSNSRSLGGFKASKVTDKVSETQTTAVGSLVSGNSVDVQAGQDGRVRGSSLVSTADMTVSAGRDLQIDAAQNTFTRNELHKEKSHDFTGVLTGNKLGLDDMTGNQHLSISSQNHTGQSSETTLTGSTLGSSAGNVSLNAGRLLSVTASDLVSTQSMSLTGANVTIAAGMESASQSSTDETRSLAVGRVLGGTVVDSYNTIRSAIQAANSADDPRLKAVKWAQAALAGYNLGGASSDAYDGRSGYSNKTGSANSNGSLIKIGTELASTHTTSTSEYDSQTAKQSSLTAGKTLTIIADGSAPGTAGDIHIIGSGMKAADTVLLAKNNITLESAQDTANWANDSNNDKTAIGASFNIGEQNGFTLDLGASIAKSMGTGGSVTQVNSTLDTGSLILRSGQDTTLAGAQVRADGIKADIGGNLNITSRQDSETQKNKQGSAGFGASICIPPFCFGSTVAASASLAASNMNSNYKAVTDQSGLFAGVGGYNIHVADKTTLQGAVIASEASADKNLLNTNRLIVSDIKNTSDIKSQSAGMSLSYGGNSGSTVGGSVPLALSDSDHSKTRSAVSEGTIVVRSAEGANDLVGLNRDTANANQKLDKPDQKVMQERIDLIQSTVQLSTGIVDAVAKAKSDAVSKLAEQAKADTTLEPAANAAAADAASWNIGGDKRIMADIATGLLAAGLGGTGGATAVGIVANTTAADTYKKIGDYADQQLADATRSRDTSLQAVWAEGGSARILLHSLAGALQGLSSGTAASGALSAGTSAAVMPTLDQVLKNNGIGPENRDALGTWIAAGVGAAVAGGSGSIAQMSGAVIAGNIDKYNRQAHPTEARLIEEEAPKMAVELGISPAEAEQRMARAFAFYTDAQWKQTIGGADSQFDAKTLEHLGSALSPLAARYDSVAATLESGGKAYTSDETLSLIKNYNVAHSAEFKDYNVNIRYLGDSDRFNTANLVDYYKLNLDYSDSKHGATDPYLGGLVGGGLSAWSGVRSIASLGNELLSGHPLDAANSLLDPFVEPSSDMVTNWLTTKSGQDFVFGLQNNSYEKGLQTGKTTVDLATLLVPGPGEVAGVGKVAKATELNNLAKLGDELVQAERGIDGLKGATDVAEVGASTKGSLGRLSGDAPSEAMTVNSPVVDGFGGGSSELGANSAAAEAGQSPTVGQQVYGPYYEQAKQLHLQNPIFFPDPDALSTAIVSGGDLQAARAEYQAAAQSGDLPKGHHIQGLSFGGENTASNITFTGESTIRASKLEGLDLSFYSDLGYGKPNASVLKIYQSSPEGVFQFGLNPSHTEATTFQNQVLLWQRQQGLR</sequence>
<feature type="region of interest" description="Disordered" evidence="1">
    <location>
        <begin position="1487"/>
        <end position="1516"/>
    </location>
</feature>
<dbReference type="Pfam" id="PF05594">
    <property type="entry name" value="Fil_haemagg"/>
    <property type="match status" value="6"/>
</dbReference>
<evidence type="ECO:0000313" key="3">
    <source>
        <dbReference type="EMBL" id="NWB46231.1"/>
    </source>
</evidence>
<dbReference type="InterPro" id="IPR024973">
    <property type="entry name" value="ESPR"/>
</dbReference>
<protein>
    <submittedName>
        <fullName evidence="3">Hemagglutinin repeat-containing protein</fullName>
    </submittedName>
</protein>
<dbReference type="Pfam" id="PF05860">
    <property type="entry name" value="TPS"/>
    <property type="match status" value="1"/>
</dbReference>
<reference evidence="3 4" key="1">
    <citation type="submission" date="2020-04" db="EMBL/GenBank/DDBJ databases">
        <title>Molecular characterization of pseudomonads from Agaricus bisporus reveal novel blotch 2 pathogens in Western Europe.</title>
        <authorList>
            <person name="Taparia T."/>
            <person name="Krijger M."/>
            <person name="Haynes E."/>
            <person name="Elpinstone J.G."/>
            <person name="Noble R."/>
            <person name="Van Der Wolf J."/>
        </authorList>
    </citation>
    <scope>NUCLEOTIDE SEQUENCE [LARGE SCALE GENOMIC DNA]</scope>
    <source>
        <strain evidence="3 4">F1001</strain>
    </source>
</reference>
<dbReference type="SMART" id="SM00912">
    <property type="entry name" value="Haemagg_act"/>
    <property type="match status" value="1"/>
</dbReference>
<dbReference type="NCBIfam" id="TIGR01731">
    <property type="entry name" value="fil_hemag_20aa"/>
    <property type="match status" value="14"/>
</dbReference>
<dbReference type="Proteomes" id="UP000582981">
    <property type="component" value="Unassembled WGS sequence"/>
</dbReference>
<feature type="region of interest" description="Disordered" evidence="1">
    <location>
        <begin position="1559"/>
        <end position="1579"/>
    </location>
</feature>
<evidence type="ECO:0000256" key="1">
    <source>
        <dbReference type="SAM" id="MobiDB-lite"/>
    </source>
</evidence>
<feature type="domain" description="Filamentous haemagglutinin FhaB/tRNA nuclease CdiA-like TPS" evidence="2">
    <location>
        <begin position="93"/>
        <end position="213"/>
    </location>
</feature>
<dbReference type="InterPro" id="IPR025157">
    <property type="entry name" value="Hemagglutinin_rpt"/>
</dbReference>
<dbReference type="GO" id="GO:0003824">
    <property type="term" value="F:catalytic activity"/>
    <property type="evidence" value="ECO:0007669"/>
    <property type="project" value="UniProtKB-ARBA"/>
</dbReference>
<evidence type="ECO:0000313" key="4">
    <source>
        <dbReference type="Proteomes" id="UP000582981"/>
    </source>
</evidence>
<dbReference type="Pfam" id="PF13332">
    <property type="entry name" value="Fil_haemagg_2"/>
    <property type="match status" value="4"/>
</dbReference>
<dbReference type="NCBIfam" id="TIGR01901">
    <property type="entry name" value="adhes_NPXG"/>
    <property type="match status" value="1"/>
</dbReference>
<feature type="compositionally biased region" description="Low complexity" evidence="1">
    <location>
        <begin position="1757"/>
        <end position="1769"/>
    </location>
</feature>
<dbReference type="InterPro" id="IPR008619">
    <property type="entry name" value="Filamentous_hemagglutn_rpt"/>
</dbReference>
<feature type="compositionally biased region" description="Polar residues" evidence="1">
    <location>
        <begin position="1744"/>
        <end position="1756"/>
    </location>
</feature>
<dbReference type="Gene3D" id="2.160.20.10">
    <property type="entry name" value="Single-stranded right-handed beta-helix, Pectin lyase-like"/>
    <property type="match status" value="1"/>
</dbReference>
<feature type="compositionally biased region" description="Basic and acidic residues" evidence="1">
    <location>
        <begin position="1487"/>
        <end position="1504"/>
    </location>
</feature>
<evidence type="ECO:0000259" key="2">
    <source>
        <dbReference type="SMART" id="SM00912"/>
    </source>
</evidence>
<comment type="caution">
    <text evidence="3">The sequence shown here is derived from an EMBL/GenBank/DDBJ whole genome shotgun (WGS) entry which is preliminary data.</text>
</comment>
<dbReference type="EMBL" id="JACAPU010000011">
    <property type="protein sequence ID" value="NWB46231.1"/>
    <property type="molecule type" value="Genomic_DNA"/>
</dbReference>
<dbReference type="InterPro" id="IPR010069">
    <property type="entry name" value="CdiA_FHA1_rpt"/>
</dbReference>
<dbReference type="InterPro" id="IPR012334">
    <property type="entry name" value="Pectin_lyas_fold"/>
</dbReference>
<feature type="region of interest" description="Disordered" evidence="1">
    <location>
        <begin position="1744"/>
        <end position="1769"/>
    </location>
</feature>
<dbReference type="Pfam" id="PF13018">
    <property type="entry name" value="ESPR"/>
    <property type="match status" value="1"/>
</dbReference>